<evidence type="ECO:0000313" key="3">
    <source>
        <dbReference type="EMBL" id="PHH76384.1"/>
    </source>
</evidence>
<accession>A0A2C5ZAE1</accession>
<name>A0A2C5ZAE1_9HYPO</name>
<dbReference type="Gene3D" id="3.40.50.2020">
    <property type="match status" value="1"/>
</dbReference>
<proteinExistence type="predicted"/>
<dbReference type="EMBL" id="NJES01000166">
    <property type="protein sequence ID" value="PHH76384.1"/>
    <property type="molecule type" value="Genomic_DNA"/>
</dbReference>
<dbReference type="Pfam" id="PF13207">
    <property type="entry name" value="AAA_17"/>
    <property type="match status" value="1"/>
</dbReference>
<dbReference type="SUPFAM" id="SSF53271">
    <property type="entry name" value="PRTase-like"/>
    <property type="match status" value="1"/>
</dbReference>
<dbReference type="InterPro" id="IPR000836">
    <property type="entry name" value="PRTase_dom"/>
</dbReference>
<dbReference type="Gene3D" id="3.40.50.300">
    <property type="entry name" value="P-loop containing nucleotide triphosphate hydrolases"/>
    <property type="match status" value="1"/>
</dbReference>
<evidence type="ECO:0000313" key="4">
    <source>
        <dbReference type="Proteomes" id="UP000226431"/>
    </source>
</evidence>
<feature type="region of interest" description="Disordered" evidence="1">
    <location>
        <begin position="1"/>
        <end position="32"/>
    </location>
</feature>
<sequence length="625" mass="69905">MMTPPPPPPTPVPILVPSPNSRRTPREENSRVPWQKLRGTSDIFSAISRARHDGHPLRRPPPLRLSHGPALVYMVAKYLLRWAVRTRLRLADPPAKKPIVIGLYGLPGSGKSFLLHSLKHELDSHDFCLWEGSEVFSALISSDPAAFKDLYPHEEAELRGRAITQIGEWSAASGKAAVVTGNYMFKGGDEQETWQETEIDQLRSLCRNHGILFIRVAAESTAKISALVRRFGQDSDNMNSIRILEKLDEALPHRDRLDTVLVFDADKTLAAEDAGTLFWKMLAETKSPRSEKCPLKELFESPLEYSDQAFRQATLICGVVSHALRHKDNLHVYAFGDSPLDLPMLLEANEAIVVVGDEQTRSRSMDDALDLAIGQGFRARQMVISNATPRLDEERLPRTGHFDEDVVQLMMRRRTKPGPRLLHSTATNAARLLMSPTRDAAVAGPALRRAHQHVGRYLATQHLSDVVGLETYEMRHMQGSTTSGHRLRDEAQTIIIALMRGGEPLAMGINDVFQQAMFFHADSAFEVDEEHLRGRRTVILVDSVVSTGKTILRFVERIRQLERGIRIVIVTAVLQEAAVVEGGSLAEAMERHDVRMIALRLSEKKFTSTKGTDTGNRLFNTTHLE</sequence>
<dbReference type="AlphaFoldDB" id="A0A2C5ZAE1"/>
<keyword evidence="4" id="KW-1185">Reference proteome</keyword>
<dbReference type="CDD" id="cd06223">
    <property type="entry name" value="PRTases_typeI"/>
    <property type="match status" value="1"/>
</dbReference>
<gene>
    <name evidence="3" type="ORF">CDD80_1566</name>
</gene>
<comment type="caution">
    <text evidence="3">The sequence shown here is derived from an EMBL/GenBank/DDBJ whole genome shotgun (WGS) entry which is preliminary data.</text>
</comment>
<dbReference type="InterPro" id="IPR029057">
    <property type="entry name" value="PRTase-like"/>
</dbReference>
<feature type="domain" description="Phosphoribosyltransferase" evidence="2">
    <location>
        <begin position="426"/>
        <end position="621"/>
    </location>
</feature>
<evidence type="ECO:0000256" key="1">
    <source>
        <dbReference type="SAM" id="MobiDB-lite"/>
    </source>
</evidence>
<dbReference type="SUPFAM" id="SSF52540">
    <property type="entry name" value="P-loop containing nucleoside triphosphate hydrolases"/>
    <property type="match status" value="1"/>
</dbReference>
<organism evidence="3 4">
    <name type="scientific">Ophiocordyceps camponoti-rufipedis</name>
    <dbReference type="NCBI Taxonomy" id="2004952"/>
    <lineage>
        <taxon>Eukaryota</taxon>
        <taxon>Fungi</taxon>
        <taxon>Dikarya</taxon>
        <taxon>Ascomycota</taxon>
        <taxon>Pezizomycotina</taxon>
        <taxon>Sordariomycetes</taxon>
        <taxon>Hypocreomycetidae</taxon>
        <taxon>Hypocreales</taxon>
        <taxon>Ophiocordycipitaceae</taxon>
        <taxon>Ophiocordyceps</taxon>
    </lineage>
</organism>
<feature type="compositionally biased region" description="Pro residues" evidence="1">
    <location>
        <begin position="1"/>
        <end position="16"/>
    </location>
</feature>
<dbReference type="InterPro" id="IPR027417">
    <property type="entry name" value="P-loop_NTPase"/>
</dbReference>
<protein>
    <recommendedName>
        <fullName evidence="2">Phosphoribosyltransferase domain-containing protein</fullName>
    </recommendedName>
</protein>
<evidence type="ECO:0000259" key="2">
    <source>
        <dbReference type="Pfam" id="PF14681"/>
    </source>
</evidence>
<dbReference type="Proteomes" id="UP000226431">
    <property type="component" value="Unassembled WGS sequence"/>
</dbReference>
<dbReference type="OrthoDB" id="5416609at2759"/>
<dbReference type="Pfam" id="PF14681">
    <property type="entry name" value="UPRTase"/>
    <property type="match status" value="1"/>
</dbReference>
<dbReference type="STRING" id="2004952.A0A2C5ZAE1"/>
<reference evidence="3 4" key="1">
    <citation type="submission" date="2017-06" db="EMBL/GenBank/DDBJ databases">
        <title>Ant-infecting Ophiocordyceps genomes reveal a high diversity of potential behavioral manipulation genes and a possible major role for enterotoxins.</title>
        <authorList>
            <person name="De Bekker C."/>
            <person name="Evans H.C."/>
            <person name="Brachmann A."/>
            <person name="Hughes D.P."/>
        </authorList>
    </citation>
    <scope>NUCLEOTIDE SEQUENCE [LARGE SCALE GENOMIC DNA]</scope>
    <source>
        <strain evidence="3 4">Map16</strain>
    </source>
</reference>